<feature type="region of interest" description="Disordered" evidence="1">
    <location>
        <begin position="56"/>
        <end position="156"/>
    </location>
</feature>
<evidence type="ECO:0008006" key="4">
    <source>
        <dbReference type="Google" id="ProtNLM"/>
    </source>
</evidence>
<protein>
    <recommendedName>
        <fullName evidence="4">Pal1-domain-containing protein</fullName>
    </recommendedName>
</protein>
<feature type="compositionally biased region" description="Polar residues" evidence="1">
    <location>
        <begin position="65"/>
        <end position="86"/>
    </location>
</feature>
<reference evidence="2" key="1">
    <citation type="journal article" date="2020" name="Stud. Mycol.">
        <title>101 Dothideomycetes genomes: a test case for predicting lifestyles and emergence of pathogens.</title>
        <authorList>
            <person name="Haridas S."/>
            <person name="Albert R."/>
            <person name="Binder M."/>
            <person name="Bloem J."/>
            <person name="Labutti K."/>
            <person name="Salamov A."/>
            <person name="Andreopoulos B."/>
            <person name="Baker S."/>
            <person name="Barry K."/>
            <person name="Bills G."/>
            <person name="Bluhm B."/>
            <person name="Cannon C."/>
            <person name="Castanera R."/>
            <person name="Culley D."/>
            <person name="Daum C."/>
            <person name="Ezra D."/>
            <person name="Gonzalez J."/>
            <person name="Henrissat B."/>
            <person name="Kuo A."/>
            <person name="Liang C."/>
            <person name="Lipzen A."/>
            <person name="Lutzoni F."/>
            <person name="Magnuson J."/>
            <person name="Mondo S."/>
            <person name="Nolan M."/>
            <person name="Ohm R."/>
            <person name="Pangilinan J."/>
            <person name="Park H.-J."/>
            <person name="Ramirez L."/>
            <person name="Alfaro M."/>
            <person name="Sun H."/>
            <person name="Tritt A."/>
            <person name="Yoshinaga Y."/>
            <person name="Zwiers L.-H."/>
            <person name="Turgeon B."/>
            <person name="Goodwin S."/>
            <person name="Spatafora J."/>
            <person name="Crous P."/>
            <person name="Grigoriev I."/>
        </authorList>
    </citation>
    <scope>NUCLEOTIDE SEQUENCE</scope>
    <source>
        <strain evidence="2">CBS 122681</strain>
    </source>
</reference>
<gene>
    <name evidence="2" type="ORF">K491DRAFT_762800</name>
</gene>
<name>A0A6A6SPD7_9PLEO</name>
<evidence type="ECO:0000313" key="3">
    <source>
        <dbReference type="Proteomes" id="UP000799324"/>
    </source>
</evidence>
<evidence type="ECO:0000256" key="1">
    <source>
        <dbReference type="SAM" id="MobiDB-lite"/>
    </source>
</evidence>
<keyword evidence="3" id="KW-1185">Reference proteome</keyword>
<dbReference type="Proteomes" id="UP000799324">
    <property type="component" value="Unassembled WGS sequence"/>
</dbReference>
<evidence type="ECO:0000313" key="2">
    <source>
        <dbReference type="EMBL" id="KAF2648827.1"/>
    </source>
</evidence>
<proteinExistence type="predicted"/>
<dbReference type="AlphaFoldDB" id="A0A6A6SPD7"/>
<sequence length="246" mass="27432">MATPISPRAPWARGYELPSPSTSDRSILFASGQFKGSQGHGTQVLKDGLLKTAMEADQEGYFPGSPSQRQVSFRQPTPSYETTQTLEGRASAPPERGRRVRDRSRSQRERSSSYRARRDSSGERRANQPVTPQTPRDRLRKPRSSGPGPLSEEYDYTPLSARSAGFESLTDFGIASPGRRSWFSVSNALCDEENPLVALKQRGHTRRRDCTSLAEELECVADGPVEQKRGVMKKAKNLFRKKKNDS</sequence>
<feature type="region of interest" description="Disordered" evidence="1">
    <location>
        <begin position="1"/>
        <end position="23"/>
    </location>
</feature>
<dbReference type="EMBL" id="MU004519">
    <property type="protein sequence ID" value="KAF2648827.1"/>
    <property type="molecule type" value="Genomic_DNA"/>
</dbReference>
<accession>A0A6A6SPD7</accession>
<feature type="compositionally biased region" description="Basic and acidic residues" evidence="1">
    <location>
        <begin position="103"/>
        <end position="126"/>
    </location>
</feature>
<organism evidence="2 3">
    <name type="scientific">Lophiostoma macrostomum CBS 122681</name>
    <dbReference type="NCBI Taxonomy" id="1314788"/>
    <lineage>
        <taxon>Eukaryota</taxon>
        <taxon>Fungi</taxon>
        <taxon>Dikarya</taxon>
        <taxon>Ascomycota</taxon>
        <taxon>Pezizomycotina</taxon>
        <taxon>Dothideomycetes</taxon>
        <taxon>Pleosporomycetidae</taxon>
        <taxon>Pleosporales</taxon>
        <taxon>Lophiostomataceae</taxon>
        <taxon>Lophiostoma</taxon>
    </lineage>
</organism>